<proteinExistence type="predicted"/>
<gene>
    <name evidence="1" type="ORF">MPNT_40164</name>
</gene>
<sequence length="56" mass="6434">MLAGEWGNHCKGYVWKVFVDQAVETLEEGFNGSEMCAWEKREKRNASGIKRKTKSL</sequence>
<dbReference type="EMBL" id="CAJNOB010000034">
    <property type="protein sequence ID" value="CAF0701146.1"/>
    <property type="molecule type" value="Genomic_DNA"/>
</dbReference>
<comment type="caution">
    <text evidence="1">The sequence shown here is derived from an EMBL/GenBank/DDBJ whole genome shotgun (WGS) entry which is preliminary data.</text>
</comment>
<dbReference type="AlphaFoldDB" id="A0A8J2BNB8"/>
<keyword evidence="2" id="KW-1185">Reference proteome</keyword>
<accession>A0A8J2BNB8</accession>
<organism evidence="1 2">
    <name type="scientific">Candidatus Methylacidithermus pantelleriae</name>
    <dbReference type="NCBI Taxonomy" id="2744239"/>
    <lineage>
        <taxon>Bacteria</taxon>
        <taxon>Pseudomonadati</taxon>
        <taxon>Verrucomicrobiota</taxon>
        <taxon>Methylacidiphilae</taxon>
        <taxon>Methylacidiphilales</taxon>
        <taxon>Methylacidiphilaceae</taxon>
        <taxon>Candidatus Methylacidithermus</taxon>
    </lineage>
</organism>
<protein>
    <submittedName>
        <fullName evidence="1">Uncharacterized protein</fullName>
    </submittedName>
</protein>
<reference evidence="1" key="1">
    <citation type="submission" date="2021-02" db="EMBL/GenBank/DDBJ databases">
        <authorList>
            <person name="Cremers G."/>
            <person name="Picone N."/>
        </authorList>
    </citation>
    <scope>NUCLEOTIDE SEQUENCE</scope>
    <source>
        <strain evidence="1">PQ17</strain>
    </source>
</reference>
<dbReference type="Proteomes" id="UP000663859">
    <property type="component" value="Unassembled WGS sequence"/>
</dbReference>
<evidence type="ECO:0000313" key="2">
    <source>
        <dbReference type="Proteomes" id="UP000663859"/>
    </source>
</evidence>
<name>A0A8J2BNB8_9BACT</name>
<evidence type="ECO:0000313" key="1">
    <source>
        <dbReference type="EMBL" id="CAF0701146.1"/>
    </source>
</evidence>